<comment type="similarity">
    <text evidence="1">Belongs to the type-B carboxylesterase/lipase family.</text>
</comment>
<proteinExistence type="inferred from homology"/>
<dbReference type="InterPro" id="IPR019819">
    <property type="entry name" value="Carboxylesterase_B_CS"/>
</dbReference>
<reference evidence="2 3" key="2">
    <citation type="journal article" date="2004" name="Nature">
        <title>Finishing the euchromatic sequence of the human genome.</title>
        <authorList>
            <consortium name="International Human Genome Sequencing Consortium"/>
        </authorList>
    </citation>
    <scope>NUCLEOTIDE SEQUENCE [LARGE SCALE GENOMIC DNA]</scope>
</reference>
<dbReference type="HGNC" id="HGNC:14289">
    <property type="gene designation" value="NLGN3"/>
</dbReference>
<protein>
    <submittedName>
        <fullName evidence="2">Neuroligin 3</fullName>
    </submittedName>
</protein>
<dbReference type="OrthoDB" id="6846267at2759"/>
<reference evidence="2" key="5">
    <citation type="submission" date="2025-09" db="UniProtKB">
        <authorList>
            <consortium name="Ensembl"/>
        </authorList>
    </citation>
    <scope>IDENTIFICATION</scope>
</reference>
<dbReference type="InterPro" id="IPR029058">
    <property type="entry name" value="AB_hydrolase_fold"/>
</dbReference>
<dbReference type="PROSITE" id="PS00941">
    <property type="entry name" value="CARBOXYLESTERASE_B_2"/>
    <property type="match status" value="1"/>
</dbReference>
<accession>A0A8I5KSX7</accession>
<name>A0A8I5KSX7_HUMAN</name>
<keyword evidence="3" id="KW-1185">Reference proteome</keyword>
<evidence type="ECO:0000313" key="3">
    <source>
        <dbReference type="Proteomes" id="UP000005640"/>
    </source>
</evidence>
<dbReference type="EMBL" id="AL590764">
    <property type="status" value="NOT_ANNOTATED_CDS"/>
    <property type="molecule type" value="Genomic_DNA"/>
</dbReference>
<reference evidence="2 3" key="1">
    <citation type="journal article" date="2001" name="Nature">
        <title>Initial sequencing and analysis of the human genome.</title>
        <authorList>
            <consortium name="International Human Genome Sequencing Consortium"/>
            <person name="Lander E.S."/>
            <person name="Linton L.M."/>
            <person name="Birren B."/>
            <person name="Nusbaum C."/>
            <person name="Zody M.C."/>
            <person name="Baldwin J."/>
            <person name="Devon K."/>
            <person name="Dewar K."/>
            <person name="Doyle M."/>
            <person name="FitzHugh W."/>
            <person name="Funke R."/>
            <person name="Gage D."/>
            <person name="Harris K."/>
            <person name="Heaford A."/>
            <person name="Howland J."/>
            <person name="Kann L."/>
            <person name="Lehoczky J."/>
            <person name="LeVine R."/>
            <person name="McEwan P."/>
            <person name="McKernan K."/>
            <person name="Meldrim J."/>
            <person name="Mesirov J.P."/>
            <person name="Miranda C."/>
            <person name="Morris W."/>
            <person name="Naylor J."/>
            <person name="Raymond C."/>
            <person name="Rosetti M."/>
            <person name="Santos R."/>
            <person name="Sheridan A."/>
            <person name="Sougnez C."/>
            <person name="Stange-Thomann N."/>
            <person name="Stojanovic N."/>
            <person name="Subramanian A."/>
            <person name="Wyman D."/>
            <person name="Rogers J."/>
            <person name="Sulston J."/>
            <person name="Ainscough R."/>
            <person name="Beck S."/>
            <person name="Bentley D."/>
            <person name="Burton J."/>
            <person name="Clee C."/>
            <person name="Carter N."/>
            <person name="Coulson A."/>
            <person name="Deadman R."/>
            <person name="Deloukas P."/>
            <person name="Dunham A."/>
            <person name="Dunham I."/>
            <person name="Durbin R."/>
            <person name="French L."/>
            <person name="Grafham D."/>
            <person name="Gregory S."/>
            <person name="Hubbard T."/>
            <person name="Humphray S."/>
            <person name="Hunt A."/>
            <person name="Jones M."/>
            <person name="Lloyd C."/>
            <person name="McMurray A."/>
            <person name="Matthews L."/>
            <person name="Mercer S."/>
            <person name="Milne S."/>
            <person name="Mullikin J.C."/>
            <person name="Mungall A."/>
            <person name="Plumb R."/>
            <person name="Ross M."/>
            <person name="Shownkeen R."/>
            <person name="Sims S."/>
            <person name="Waterston R.H."/>
            <person name="Wilson R.K."/>
            <person name="Hillier L.W."/>
            <person name="McPherson J.D."/>
            <person name="Marra M.A."/>
            <person name="Mardis E.R."/>
            <person name="Fulton L.A."/>
            <person name="Chinwalla A.T."/>
            <person name="Pepin K.H."/>
            <person name="Gish W.R."/>
            <person name="Chissoe S.L."/>
            <person name="Wendl M.C."/>
            <person name="Delehaunty K.D."/>
            <person name="Miner T.L."/>
            <person name="Delehaunty A."/>
            <person name="Kramer J.B."/>
            <person name="Cook L.L."/>
            <person name="Fulton R.S."/>
            <person name="Johnson D.L."/>
            <person name="Minx P.J."/>
            <person name="Clifton S.W."/>
            <person name="Hawkins T."/>
            <person name="Branscomb E."/>
            <person name="Predki P."/>
            <person name="Richardson P."/>
            <person name="Wenning S."/>
            <person name="Slezak T."/>
            <person name="Doggett N."/>
            <person name="Cheng J.F."/>
            <person name="Olsen A."/>
            <person name="Lucas S."/>
            <person name="Elkin C."/>
            <person name="Uberbacher E."/>
            <person name="Frazier M."/>
            <person name="Gibbs R.A."/>
            <person name="Muzny D.M."/>
            <person name="Scherer S.E."/>
            <person name="Bouck J.B."/>
            <person name="Sodergren E.J."/>
            <person name="Worley K.C."/>
            <person name="Rives C.M."/>
            <person name="Gorrell J.H."/>
            <person name="Metzker M.L."/>
            <person name="Naylor S.L."/>
            <person name="Kucherlapati R.S."/>
            <person name="Nelson D.L."/>
            <person name="Weinstock G.M."/>
            <person name="Sakaki Y."/>
            <person name="Fujiyama A."/>
            <person name="Hattori M."/>
            <person name="Yada T."/>
            <person name="Toyoda A."/>
            <person name="Itoh T."/>
            <person name="Kawagoe C."/>
            <person name="Watanabe H."/>
            <person name="Totoki Y."/>
            <person name="Taylor T."/>
            <person name="Weissenbach J."/>
            <person name="Heilig R."/>
            <person name="Saurin W."/>
            <person name="Artiguenave F."/>
            <person name="Brottier P."/>
            <person name="Bruls T."/>
            <person name="Pelletier E."/>
            <person name="Robert C."/>
            <person name="Wincker P."/>
            <person name="Smith D.R."/>
            <person name="Doucette-Stamm L."/>
            <person name="Rubenfield M."/>
            <person name="Weinstock K."/>
            <person name="Lee H.M."/>
            <person name="Dubois J."/>
            <person name="Rosenthal A."/>
            <person name="Platzer M."/>
            <person name="Nyakatura G."/>
            <person name="Taudien S."/>
            <person name="Rump A."/>
            <person name="Yang H."/>
            <person name="Yu J."/>
            <person name="Wang J."/>
            <person name="Huang G."/>
            <person name="Gu J."/>
            <person name="Hood L."/>
            <person name="Rowen L."/>
            <person name="Madan A."/>
            <person name="Qin S."/>
            <person name="Davis R.W."/>
            <person name="Federspiel N.A."/>
            <person name="Abola A.P."/>
            <person name="Proctor M.J."/>
            <person name="Myers R.M."/>
            <person name="Schmutz J."/>
            <person name="Dickson M."/>
            <person name="Grimwood J."/>
            <person name="Cox D.R."/>
            <person name="Olson M.V."/>
            <person name="Kaul R."/>
            <person name="Raymond C."/>
            <person name="Shimizu N."/>
            <person name="Kawasaki K."/>
            <person name="Minoshima S."/>
            <person name="Evans G.A."/>
            <person name="Athanasiou M."/>
            <person name="Schultz R."/>
            <person name="Roe B.A."/>
            <person name="Chen F."/>
            <person name="Pan H."/>
            <person name="Ramser J."/>
            <person name="Lehrach H."/>
            <person name="Reinhardt R."/>
            <person name="McCombie W.R."/>
            <person name="de la Bastide M."/>
            <person name="Dedhia N."/>
            <person name="Blocker H."/>
            <person name="Hornischer K."/>
            <person name="Nordsiek G."/>
            <person name="Agarwala R."/>
            <person name="Aravind L."/>
            <person name="Bailey J.A."/>
            <person name="Bateman A."/>
            <person name="Batzoglou S."/>
            <person name="Birney E."/>
            <person name="Bork P."/>
            <person name="Brown D.G."/>
            <person name="Burge C.B."/>
            <person name="Cerutti L."/>
            <person name="Chen H.C."/>
            <person name="Church D."/>
            <person name="Clamp M."/>
            <person name="Copley R.R."/>
            <person name="Doerks T."/>
            <person name="Eddy S.R."/>
            <person name="Eichler E.E."/>
            <person name="Furey T.S."/>
            <person name="Galagan J."/>
            <person name="Gilbert J.G."/>
            <person name="Harmon C."/>
            <person name="Hayashizaki Y."/>
            <person name="Haussler D."/>
            <person name="Hermjakob H."/>
            <person name="Hokamp K."/>
            <person name="Jang W."/>
            <person name="Johnson L.S."/>
            <person name="Jones T.A."/>
            <person name="Kasif S."/>
            <person name="Kaspryzk A."/>
            <person name="Kennedy S."/>
            <person name="Kent W.J."/>
            <person name="Kitts P."/>
            <person name="Koonin E.V."/>
            <person name="Korf I."/>
            <person name="Kulp D."/>
            <person name="Lancet D."/>
            <person name="Lowe T.M."/>
            <person name="McLysaght A."/>
            <person name="Mikkelsen T."/>
            <person name="Moran J.V."/>
            <person name="Mulder N."/>
            <person name="Pollara V.J."/>
            <person name="Ponting C.P."/>
            <person name="Schuler G."/>
            <person name="Schultz J."/>
            <person name="Slater G."/>
            <person name="Smit A.F."/>
            <person name="Stupka E."/>
            <person name="Szustakowski J."/>
            <person name="Thierry-Mieg D."/>
            <person name="Thierry-Mieg J."/>
            <person name="Wagner L."/>
            <person name="Wallis J."/>
            <person name="Wheeler R."/>
            <person name="Williams A."/>
            <person name="Wolf Y.I."/>
            <person name="Wolfe K.H."/>
            <person name="Yang S.P."/>
            <person name="Yeh R.F."/>
            <person name="Collins F."/>
            <person name="Guyer M.S."/>
            <person name="Peterson J."/>
            <person name="Felsenfeld A."/>
            <person name="Wetterstrand K.A."/>
            <person name="Patrinos A."/>
            <person name="Morgan M.J."/>
            <person name="de Jong P."/>
            <person name="Catanese J.J."/>
            <person name="Osoegawa K."/>
            <person name="Shizuya H."/>
            <person name="Choi S."/>
            <person name="Chen Y.J."/>
        </authorList>
    </citation>
    <scope>NUCLEOTIDE SEQUENCE [LARGE SCALE GENOMIC DNA]</scope>
</reference>
<dbReference type="AlphaFoldDB" id="A0A8I5KSX7"/>
<organism evidence="2 3">
    <name type="scientific">Homo sapiens</name>
    <name type="common">Human</name>
    <dbReference type="NCBI Taxonomy" id="9606"/>
    <lineage>
        <taxon>Eukaryota</taxon>
        <taxon>Metazoa</taxon>
        <taxon>Chordata</taxon>
        <taxon>Craniata</taxon>
        <taxon>Vertebrata</taxon>
        <taxon>Euteleostomi</taxon>
        <taxon>Mammalia</taxon>
        <taxon>Eutheria</taxon>
        <taxon>Euarchontoglires</taxon>
        <taxon>Primates</taxon>
        <taxon>Haplorrhini</taxon>
        <taxon>Catarrhini</taxon>
        <taxon>Hominidae</taxon>
        <taxon>Homo</taxon>
    </lineage>
</organism>
<reference evidence="2 3" key="3">
    <citation type="journal article" date="2005" name="Nature">
        <title>The DNA sequence of the human X chromosome.</title>
        <authorList>
            <person name="Ross M.T."/>
            <person name="Grafham D.V."/>
            <person name="Coffey A.J."/>
            <person name="Scherer S."/>
            <person name="McLay K."/>
            <person name="Muzny D."/>
            <person name="Platzer M."/>
            <person name="Howell G.R."/>
            <person name="Burrows C."/>
            <person name="Bird C.P."/>
            <person name="Frankish A."/>
            <person name="Lovell F.L."/>
            <person name="Howe K.L."/>
            <person name="Ashurst J.L."/>
            <person name="Fulton R.S."/>
            <person name="Sudbrak R."/>
            <person name="Wen G."/>
            <person name="Jones M.C."/>
            <person name="Hurles M.E."/>
            <person name="Andrews T.D."/>
            <person name="Scott C.E."/>
            <person name="Searle S."/>
            <person name="Ramser J."/>
            <person name="Whittaker A."/>
            <person name="Deadman R."/>
            <person name="Carter N.P."/>
            <person name="Hunt S.E."/>
            <person name="Chen R."/>
            <person name="Cree A."/>
            <person name="Gunaratne P."/>
            <person name="Havlak P."/>
            <person name="Hodgson A."/>
            <person name="Metzker M.L."/>
            <person name="Richards S."/>
            <person name="Scott G."/>
            <person name="Steffen D."/>
            <person name="Sodergren E."/>
            <person name="Wheeler D.A."/>
            <person name="Worley K.C."/>
            <person name="Ainscough R."/>
            <person name="Ambrose K.D."/>
            <person name="Ansari-Lari M.A."/>
            <person name="Aradhya S."/>
            <person name="Ashwell R.I."/>
            <person name="Babbage A.K."/>
            <person name="Bagguley C.L."/>
            <person name="Ballabio A."/>
            <person name="Banerjee R."/>
            <person name="Barker G.E."/>
            <person name="Barlow K.F."/>
            <person name="Barrett I.P."/>
            <person name="Bates K.N."/>
            <person name="Beare D.M."/>
            <person name="Beasley H."/>
            <person name="Beasley O."/>
            <person name="Beck A."/>
            <person name="Bethel G."/>
            <person name="Blechschmidt K."/>
            <person name="Brady N."/>
            <person name="Bray-Allen S."/>
            <person name="Bridgeman A.M."/>
            <person name="Brown A.J."/>
            <person name="Brown M.J."/>
            <person name="Bonnin D."/>
            <person name="Bruford E.A."/>
            <person name="Buhay C."/>
            <person name="Burch P."/>
            <person name="Burford D."/>
            <person name="Burgess J."/>
            <person name="Burrill W."/>
            <person name="Burton J."/>
            <person name="Bye J.M."/>
            <person name="Carder C."/>
            <person name="Carrel L."/>
            <person name="Chako J."/>
            <person name="Chapman J.C."/>
            <person name="Chavez D."/>
            <person name="Chen E."/>
            <person name="Chen G."/>
            <person name="Chen Y."/>
            <person name="Chen Z."/>
            <person name="Chinault C."/>
            <person name="Ciccodicola A."/>
            <person name="Clark S.Y."/>
            <person name="Clarke G."/>
            <person name="Clee C.M."/>
            <person name="Clegg S."/>
            <person name="Clerc-Blankenburg K."/>
            <person name="Clifford K."/>
            <person name="Cobley V."/>
            <person name="Cole C.G."/>
            <person name="Conquer J.S."/>
            <person name="Corby N."/>
            <person name="Connor R.E."/>
            <person name="David R."/>
            <person name="Davies J."/>
            <person name="Davis C."/>
            <person name="Davis J."/>
            <person name="Delgado O."/>
            <person name="Deshazo D."/>
            <person name="Dhami P."/>
            <person name="Ding Y."/>
            <person name="Dinh H."/>
            <person name="Dodsworth S."/>
            <person name="Draper H."/>
            <person name="Dugan-Rocha S."/>
            <person name="Dunham A."/>
            <person name="Dunn M."/>
            <person name="Durbin K.J."/>
            <person name="Dutta I."/>
            <person name="Eades T."/>
            <person name="Ellwood M."/>
            <person name="Emery-Cohen A."/>
            <person name="Errington H."/>
            <person name="Evans K.L."/>
            <person name="Faulkner L."/>
            <person name="Francis F."/>
            <person name="Frankland J."/>
            <person name="Fraser A.E."/>
            <person name="Galgoczy P."/>
            <person name="Gilbert J."/>
            <person name="Gill R."/>
            <person name="Glockner G."/>
            <person name="Gregory S.G."/>
            <person name="Gribble S."/>
            <person name="Griffiths C."/>
            <person name="Grocock R."/>
            <person name="Gu Y."/>
            <person name="Gwilliam R."/>
            <person name="Hamilton C."/>
            <person name="Hart E.A."/>
            <person name="Hawes A."/>
            <person name="Heath P.D."/>
            <person name="Heitmann K."/>
            <person name="Hennig S."/>
            <person name="Hernandez J."/>
            <person name="Hinzmann B."/>
            <person name="Ho S."/>
            <person name="Hoffs M."/>
            <person name="Howden P.J."/>
            <person name="Huckle E.J."/>
            <person name="Hume J."/>
            <person name="Hunt P.J."/>
            <person name="Hunt A.R."/>
            <person name="Isherwood J."/>
            <person name="Jacob L."/>
            <person name="Johnson D."/>
            <person name="Jones S."/>
            <person name="de Jong P.J."/>
            <person name="Joseph S.S."/>
            <person name="Keenan S."/>
            <person name="Kelly S."/>
            <person name="Kershaw J.K."/>
            <person name="Khan Z."/>
            <person name="Kioschis P."/>
            <person name="Klages S."/>
            <person name="Knights A.J."/>
            <person name="Kosiura A."/>
            <person name="Kovar-Smith C."/>
            <person name="Laird G.K."/>
            <person name="Langford C."/>
            <person name="Lawlor S."/>
            <person name="Leversha M."/>
            <person name="Lewis L."/>
            <person name="Liu W."/>
            <person name="Lloyd C."/>
            <person name="Lloyd D.M."/>
            <person name="Loulseged H."/>
            <person name="Loveland J.E."/>
            <person name="Lovell J.D."/>
            <person name="Lozado R."/>
            <person name="Lu J."/>
            <person name="Lyne R."/>
            <person name="Ma J."/>
            <person name="Maheshwari M."/>
            <person name="Matthews L.H."/>
            <person name="McDowall J."/>
            <person name="McLaren S."/>
            <person name="McMurray A."/>
            <person name="Meidl P."/>
            <person name="Meitinger T."/>
            <person name="Milne S."/>
            <person name="Miner G."/>
            <person name="Mistry S.L."/>
            <person name="Morgan M."/>
            <person name="Morris S."/>
            <person name="Muller I."/>
            <person name="Mullikin J.C."/>
            <person name="Nguyen N."/>
            <person name="Nordsiek G."/>
            <person name="Nyakatura G."/>
            <person name="O'Dell C.N."/>
            <person name="Okwuonu G."/>
            <person name="Palmer S."/>
            <person name="Pandian R."/>
            <person name="Parker D."/>
            <person name="Parrish J."/>
            <person name="Pasternak S."/>
            <person name="Patel D."/>
            <person name="Pearce A.V."/>
            <person name="Pearson D.M."/>
            <person name="Pelan S.E."/>
            <person name="Perez L."/>
            <person name="Porter K.M."/>
            <person name="Ramsey Y."/>
            <person name="Reichwald K."/>
            <person name="Rhodes S."/>
            <person name="Ridler K.A."/>
            <person name="Schlessinger D."/>
            <person name="Schueler M.G."/>
            <person name="Sehra H.K."/>
            <person name="Shaw-Smith C."/>
            <person name="Shen H."/>
            <person name="Sheridan E.M."/>
            <person name="Shownkeen R."/>
            <person name="Skuce C.D."/>
            <person name="Smith M.L."/>
            <person name="Sotheran E.C."/>
            <person name="Steingruber H.E."/>
            <person name="Steward C.A."/>
            <person name="Storey R."/>
            <person name="Swann R.M."/>
            <person name="Swarbreck D."/>
            <person name="Tabor P.E."/>
            <person name="Taudien S."/>
            <person name="Taylor T."/>
            <person name="Teague B."/>
            <person name="Thomas K."/>
            <person name="Thorpe A."/>
            <person name="Timms K."/>
            <person name="Tracey A."/>
            <person name="Trevanion S."/>
            <person name="Tromans A.C."/>
            <person name="d'Urso M."/>
            <person name="Verduzco D."/>
            <person name="Villasana D."/>
            <person name="Waldron L."/>
            <person name="Wall M."/>
            <person name="Wang Q."/>
            <person name="Warren J."/>
            <person name="Warry G.L."/>
            <person name="Wei X."/>
            <person name="West A."/>
            <person name="Whitehead S.L."/>
            <person name="Whiteley M.N."/>
            <person name="Wilkinson J.E."/>
            <person name="Willey D.L."/>
            <person name="Williams G."/>
            <person name="Williams L."/>
            <person name="Williamson A."/>
            <person name="Williamson H."/>
            <person name="Wilming L."/>
            <person name="Woodmansey R.L."/>
            <person name="Wray P.W."/>
            <person name="Yen J."/>
            <person name="Zhang J."/>
            <person name="Zhou J."/>
            <person name="Zoghbi H."/>
            <person name="Zorilla S."/>
            <person name="Buck D."/>
            <person name="Reinhardt R."/>
            <person name="Poustka A."/>
            <person name="Rosenthal A."/>
            <person name="Lehrach H."/>
            <person name="Meindl A."/>
            <person name="Minx P.J."/>
            <person name="Hillier L.W."/>
            <person name="Willard H.F."/>
            <person name="Wilson R.K."/>
            <person name="Waterston R.H."/>
            <person name="Rice C.M."/>
            <person name="Vaudin M."/>
            <person name="Coulson A."/>
            <person name="Nelson D.L."/>
            <person name="Weinstock G."/>
            <person name="Sulston J.E."/>
            <person name="Durbin R."/>
            <person name="Hubbard T."/>
            <person name="Gibbs R.A."/>
            <person name="Beck S."/>
            <person name="Rogers J."/>
            <person name="Bentley D.R."/>
        </authorList>
    </citation>
    <scope>NUCLEOTIDE SEQUENCE [LARGE SCALE GENOMIC DNA]</scope>
</reference>
<dbReference type="GeneTree" id="ENSGT00940000159580"/>
<reference evidence="2" key="4">
    <citation type="submission" date="2025-08" db="UniProtKB">
        <authorList>
            <consortium name="Ensembl"/>
        </authorList>
    </citation>
    <scope>IDENTIFICATION</scope>
</reference>
<evidence type="ECO:0000256" key="1">
    <source>
        <dbReference type="ARBA" id="ARBA00005964"/>
    </source>
</evidence>
<sequence>MLPVWFTANLDIVATYIQEPNEDCLYLNVYVPTEDADASSRGGHTK</sequence>
<evidence type="ECO:0000313" key="2">
    <source>
        <dbReference type="Ensembl" id="ENSP00000509154.1"/>
    </source>
</evidence>
<dbReference type="Ensembl" id="ENST00000690293.1">
    <property type="protein sequence ID" value="ENSP00000509154.1"/>
    <property type="gene ID" value="ENSG00000196338.16"/>
</dbReference>
<dbReference type="Ensembl" id="ENST00000690293.1">
    <property type="protein sequence ID" value="ENSP00000509154.1"/>
    <property type="gene ID" value="ENSG00000196338.15"/>
</dbReference>
<dbReference type="Gene3D" id="3.40.50.1820">
    <property type="entry name" value="alpha/beta hydrolase"/>
    <property type="match status" value="1"/>
</dbReference>
<gene>
    <name evidence="2" type="primary">NLGN3</name>
</gene>
<dbReference type="Proteomes" id="UP000005640">
    <property type="component" value="Chromosome X"/>
</dbReference>
<dbReference type="SMR" id="A0A8I5KSX7"/>
<dbReference type="OpenTargets" id="ENSG00000196338"/>